<feature type="compositionally biased region" description="Basic and acidic residues" evidence="1">
    <location>
        <begin position="69"/>
        <end position="85"/>
    </location>
</feature>
<feature type="region of interest" description="Disordered" evidence="1">
    <location>
        <begin position="59"/>
        <end position="86"/>
    </location>
</feature>
<organism evidence="2 3">
    <name type="scientific">Erythroxylum novogranatense</name>
    <dbReference type="NCBI Taxonomy" id="1862640"/>
    <lineage>
        <taxon>Eukaryota</taxon>
        <taxon>Viridiplantae</taxon>
        <taxon>Streptophyta</taxon>
        <taxon>Embryophyta</taxon>
        <taxon>Tracheophyta</taxon>
        <taxon>Spermatophyta</taxon>
        <taxon>Magnoliopsida</taxon>
        <taxon>eudicotyledons</taxon>
        <taxon>Gunneridae</taxon>
        <taxon>Pentapetalae</taxon>
        <taxon>rosids</taxon>
        <taxon>fabids</taxon>
        <taxon>Malpighiales</taxon>
        <taxon>Erythroxylaceae</taxon>
        <taxon>Erythroxylum</taxon>
    </lineage>
</organism>
<gene>
    <name evidence="2" type="ORF">K2173_011085</name>
</gene>
<evidence type="ECO:0000313" key="3">
    <source>
        <dbReference type="Proteomes" id="UP001159364"/>
    </source>
</evidence>
<dbReference type="EMBL" id="JAIWQS010000007">
    <property type="protein sequence ID" value="KAJ8760215.1"/>
    <property type="molecule type" value="Genomic_DNA"/>
</dbReference>
<feature type="region of interest" description="Disordered" evidence="1">
    <location>
        <begin position="1"/>
        <end position="41"/>
    </location>
</feature>
<evidence type="ECO:0000313" key="2">
    <source>
        <dbReference type="EMBL" id="KAJ8760215.1"/>
    </source>
</evidence>
<dbReference type="Pfam" id="PF08284">
    <property type="entry name" value="RVP_2"/>
    <property type="match status" value="1"/>
</dbReference>
<evidence type="ECO:0000256" key="1">
    <source>
        <dbReference type="SAM" id="MobiDB-lite"/>
    </source>
</evidence>
<dbReference type="AlphaFoldDB" id="A0AAV8T1T5"/>
<name>A0AAV8T1T5_9ROSI</name>
<dbReference type="Gene3D" id="2.40.70.10">
    <property type="entry name" value="Acid Proteases"/>
    <property type="match status" value="1"/>
</dbReference>
<protein>
    <submittedName>
        <fullName evidence="2">Uncharacterized protein</fullName>
    </submittedName>
</protein>
<reference evidence="2 3" key="1">
    <citation type="submission" date="2021-09" db="EMBL/GenBank/DDBJ databases">
        <title>Genomic insights and catalytic innovation underlie evolution of tropane alkaloids biosynthesis.</title>
        <authorList>
            <person name="Wang Y.-J."/>
            <person name="Tian T."/>
            <person name="Huang J.-P."/>
            <person name="Huang S.-X."/>
        </authorList>
    </citation>
    <scope>NUCLEOTIDE SEQUENCE [LARGE SCALE GENOMIC DNA]</scope>
    <source>
        <strain evidence="2">KIB-2018</strain>
        <tissue evidence="2">Leaf</tissue>
    </source>
</reference>
<comment type="caution">
    <text evidence="2">The sequence shown here is derived from an EMBL/GenBank/DDBJ whole genome shotgun (WGS) entry which is preliminary data.</text>
</comment>
<accession>A0AAV8T1T5</accession>
<keyword evidence="3" id="KW-1185">Reference proteome</keyword>
<proteinExistence type="predicted"/>
<sequence>MPDRVLGASIRREERSSGASRPRQNEDFYCFSPSLNGGGSRREMEIDLRSKCEHLRKGHIARECPQPPRQERGGSEAQGGRDHGTEAAAKWAIRMQPKGESSGRLQREAQLRPVCDRNVSPLDTPLMVSTPIGQHIIINQVYRDYELCIGGARLVVDLMPLKMGGLDVILGMDTLEKYNARLDCK</sequence>
<dbReference type="InterPro" id="IPR021109">
    <property type="entry name" value="Peptidase_aspartic_dom_sf"/>
</dbReference>
<dbReference type="Proteomes" id="UP001159364">
    <property type="component" value="Linkage Group LG07"/>
</dbReference>